<dbReference type="AlphaFoldDB" id="A0A327WQ04"/>
<feature type="domain" description="RagB/SusD" evidence="7">
    <location>
        <begin position="267"/>
        <end position="574"/>
    </location>
</feature>
<evidence type="ECO:0000256" key="2">
    <source>
        <dbReference type="ARBA" id="ARBA00006275"/>
    </source>
</evidence>
<proteinExistence type="inferred from homology"/>
<name>A0A327WQ04_LARAB</name>
<gene>
    <name evidence="9" type="ORF">LX87_04190</name>
</gene>
<dbReference type="Pfam" id="PF07980">
    <property type="entry name" value="SusD_RagB"/>
    <property type="match status" value="1"/>
</dbReference>
<evidence type="ECO:0000313" key="10">
    <source>
        <dbReference type="Proteomes" id="UP000248790"/>
    </source>
</evidence>
<comment type="subcellular location">
    <subcellularLocation>
        <location evidence="1">Cell outer membrane</location>
    </subcellularLocation>
</comment>
<comment type="similarity">
    <text evidence="2">Belongs to the SusD family.</text>
</comment>
<evidence type="ECO:0000259" key="8">
    <source>
        <dbReference type="Pfam" id="PF14322"/>
    </source>
</evidence>
<organism evidence="9 10">
    <name type="scientific">Larkinella arboricola</name>
    <dbReference type="NCBI Taxonomy" id="643671"/>
    <lineage>
        <taxon>Bacteria</taxon>
        <taxon>Pseudomonadati</taxon>
        <taxon>Bacteroidota</taxon>
        <taxon>Cytophagia</taxon>
        <taxon>Cytophagales</taxon>
        <taxon>Spirosomataceae</taxon>
        <taxon>Larkinella</taxon>
    </lineage>
</organism>
<feature type="domain" description="SusD-like N-terminal" evidence="8">
    <location>
        <begin position="107"/>
        <end position="228"/>
    </location>
</feature>
<dbReference type="InterPro" id="IPR011990">
    <property type="entry name" value="TPR-like_helical_dom_sf"/>
</dbReference>
<evidence type="ECO:0000256" key="4">
    <source>
        <dbReference type="ARBA" id="ARBA00023136"/>
    </source>
</evidence>
<dbReference type="Pfam" id="PF14322">
    <property type="entry name" value="SusD-like_3"/>
    <property type="match status" value="1"/>
</dbReference>
<accession>A0A327WQ04</accession>
<dbReference type="Gene3D" id="1.25.40.390">
    <property type="match status" value="1"/>
</dbReference>
<evidence type="ECO:0000256" key="6">
    <source>
        <dbReference type="SAM" id="SignalP"/>
    </source>
</evidence>
<keyword evidence="3 6" id="KW-0732">Signal</keyword>
<dbReference type="InterPro" id="IPR012944">
    <property type="entry name" value="SusD_RagB_dom"/>
</dbReference>
<keyword evidence="10" id="KW-1185">Reference proteome</keyword>
<dbReference type="SUPFAM" id="SSF48452">
    <property type="entry name" value="TPR-like"/>
    <property type="match status" value="1"/>
</dbReference>
<dbReference type="EMBL" id="QLMC01000005">
    <property type="protein sequence ID" value="RAJ94304.1"/>
    <property type="molecule type" value="Genomic_DNA"/>
</dbReference>
<keyword evidence="5" id="KW-0998">Cell outer membrane</keyword>
<dbReference type="GO" id="GO:0009279">
    <property type="term" value="C:cell outer membrane"/>
    <property type="evidence" value="ECO:0007669"/>
    <property type="project" value="UniProtKB-SubCell"/>
</dbReference>
<evidence type="ECO:0000256" key="5">
    <source>
        <dbReference type="ARBA" id="ARBA00023237"/>
    </source>
</evidence>
<dbReference type="PROSITE" id="PS51257">
    <property type="entry name" value="PROKAR_LIPOPROTEIN"/>
    <property type="match status" value="1"/>
</dbReference>
<feature type="chain" id="PRO_5016241425" evidence="6">
    <location>
        <begin position="19"/>
        <end position="574"/>
    </location>
</feature>
<protein>
    <submittedName>
        <fullName evidence="9">Putative outer membrane starch-binding protein</fullName>
    </submittedName>
</protein>
<dbReference type="Proteomes" id="UP000248790">
    <property type="component" value="Unassembled WGS sequence"/>
</dbReference>
<dbReference type="RefSeq" id="WP_111630201.1">
    <property type="nucleotide sequence ID" value="NZ_QLMC01000005.1"/>
</dbReference>
<dbReference type="InterPro" id="IPR033985">
    <property type="entry name" value="SusD-like_N"/>
</dbReference>
<evidence type="ECO:0000259" key="7">
    <source>
        <dbReference type="Pfam" id="PF07980"/>
    </source>
</evidence>
<sequence>MKKIFMLTSLLTAGLVTSCSESFLDVRPQGVASLQQLSNKNGVNALLIGAYSLLDGIGSGTTDWHAAVSNWVYGGVASDDAYKGTDASDQPEITGIERYEVQPGFVHMRGKWRHVYDAISRCNEVIQTVALASDMTDAEKTLVIAQARFLRGHYHFEAKKMWNMVPYIDDKIYKATDPNSTKVPNNKDIWPNIADDFKFAVENLPETQVQKGRATKFAAMAFLAKTYLFQRKYAEAKPLLEGIVNSGKYRLVDYLDNFRAATNNNAESIFEVQFSVNDGTNGNNGNAGETLNWPYFSGAPGGGCCGFYQPSLNLVNAFKTDANGLPLLNTFNDTDLKSDQGLKITDPYTPDMQTPVDPRLDHTVGRRGIPFLDWGPMPGVTWVRDQVYAGPYTGKKWMYFKSEEGTNTHSTNKRRVANNYRMIRYAHVLLWLAEVETEVGSLDKAREYVNMIRKRAQTSMPVSMVDGKPAANYLVNEYPAGSPAFASKAEAWKAVRHEERLEFAMEGHRFFDLVRWGIAAETISQYLSVESKKRAYLNGAAFTKGKHEYFPLPVDEINNSYLDGKPTLVQNPGY</sequence>
<dbReference type="OrthoDB" id="9792139at2"/>
<comment type="caution">
    <text evidence="9">The sequence shown here is derived from an EMBL/GenBank/DDBJ whole genome shotgun (WGS) entry which is preliminary data.</text>
</comment>
<reference evidence="9 10" key="1">
    <citation type="submission" date="2018-06" db="EMBL/GenBank/DDBJ databases">
        <title>Genomic Encyclopedia of Archaeal and Bacterial Type Strains, Phase II (KMG-II): from individual species to whole genera.</title>
        <authorList>
            <person name="Goeker M."/>
        </authorList>
    </citation>
    <scope>NUCLEOTIDE SEQUENCE [LARGE SCALE GENOMIC DNA]</scope>
    <source>
        <strain evidence="9 10">DSM 21851</strain>
    </source>
</reference>
<feature type="signal peptide" evidence="6">
    <location>
        <begin position="1"/>
        <end position="18"/>
    </location>
</feature>
<evidence type="ECO:0000313" key="9">
    <source>
        <dbReference type="EMBL" id="RAJ94304.1"/>
    </source>
</evidence>
<evidence type="ECO:0000256" key="1">
    <source>
        <dbReference type="ARBA" id="ARBA00004442"/>
    </source>
</evidence>
<evidence type="ECO:0000256" key="3">
    <source>
        <dbReference type="ARBA" id="ARBA00022729"/>
    </source>
</evidence>
<keyword evidence="4" id="KW-0472">Membrane</keyword>